<dbReference type="EMBL" id="JAOSLC020000002">
    <property type="protein sequence ID" value="MDD7913590.1"/>
    <property type="molecule type" value="Genomic_DNA"/>
</dbReference>
<evidence type="ECO:0000256" key="1">
    <source>
        <dbReference type="ARBA" id="ARBA00022729"/>
    </source>
</evidence>
<dbReference type="InterPro" id="IPR003137">
    <property type="entry name" value="PA_domain"/>
</dbReference>
<dbReference type="Proteomes" id="UP001151478">
    <property type="component" value="Unassembled WGS sequence"/>
</dbReference>
<name>A0ABT5S7K4_9FLAO</name>
<dbReference type="SUPFAM" id="SSF52025">
    <property type="entry name" value="PA domain"/>
    <property type="match status" value="1"/>
</dbReference>
<organism evidence="5 6">
    <name type="scientific">Polaribacter ponticola</name>
    <dbReference type="NCBI Taxonomy" id="2978475"/>
    <lineage>
        <taxon>Bacteria</taxon>
        <taxon>Pseudomonadati</taxon>
        <taxon>Bacteroidota</taxon>
        <taxon>Flavobacteriia</taxon>
        <taxon>Flavobacteriales</taxon>
        <taxon>Flavobacteriaceae</taxon>
    </lineage>
</organism>
<dbReference type="InterPro" id="IPR026444">
    <property type="entry name" value="Secre_tail"/>
</dbReference>
<dbReference type="InterPro" id="IPR036278">
    <property type="entry name" value="Sialidase_sf"/>
</dbReference>
<dbReference type="InterPro" id="IPR046450">
    <property type="entry name" value="PA_dom_sf"/>
</dbReference>
<dbReference type="SUPFAM" id="SSF50939">
    <property type="entry name" value="Sialidases"/>
    <property type="match status" value="2"/>
</dbReference>
<evidence type="ECO:0000313" key="5">
    <source>
        <dbReference type="EMBL" id="MDD7913590.1"/>
    </source>
</evidence>
<evidence type="ECO:0000259" key="3">
    <source>
        <dbReference type="Pfam" id="PF02225"/>
    </source>
</evidence>
<keyword evidence="1" id="KW-0732">Signal</keyword>
<dbReference type="InterPro" id="IPR015943">
    <property type="entry name" value="WD40/YVTN_repeat-like_dom_sf"/>
</dbReference>
<evidence type="ECO:0000259" key="4">
    <source>
        <dbReference type="Pfam" id="PF18962"/>
    </source>
</evidence>
<dbReference type="CDD" id="cd04818">
    <property type="entry name" value="PA_subtilisin_1"/>
    <property type="match status" value="1"/>
</dbReference>
<feature type="domain" description="Secretion system C-terminal sorting" evidence="4">
    <location>
        <begin position="855"/>
        <end position="929"/>
    </location>
</feature>
<keyword evidence="2" id="KW-0325">Glycoprotein</keyword>
<sequence length="930" mass="99100">MFDPNDTTNETVFAGSVSGGLWRNDKISDPNSTWVQVDIPDNLSISSLTYDPNNMDVFYAGTGESYVGHTTGSANGDGLWKSSDRGATWTNIFGGVTGKSFFQSSDNITVLSPDNIKGNYISFPTTAFGTLITTAIVNKIVLANDGTGTPTGGCNALTNASDINGKIALIRRGGCDFDVKVKNAENAGAIAVIVMNNIAGDPVPMGGDDTTIAIPSIMISQADGDMLETALASGDVEVSLNPSSGTFTAVVVPGPQHINDVVVRKNNEVSEIYVGVSDAVYGVANATTVQGSLTYGLYKSVDGGASWTKLSLPETTDGNPTCPNDLEIGADNKIWLSSTNSKIYNDGGGRVFSSTDGVTFNETYAVPNGNRTEIALSATNADKIYLLAQLTAGGSVAILKTEDAFSTDPTATALPNDADSGITAADFTRVQAFYDLLIAVNPTDDDNVYVGGIDLFKTTDGGANWDQFSHWYGGFNFQEVHADQHIAVFGNGETNKMLFGNDGGVYYTDNGGTVTGSRNNGLNITQFYSVGVGPTAAFDGKEYFAAGAQDNGTQSFEDSNTGVDSSIEAYGGDGAYTFFDQDGTDKYFIRNYVYNDGINLYNLATGSSKTINSESSSNGDFINQEELDSNLNILYTNYSGTNGPKIKRYSNLLSGFIFKTELTNSLMTSAPAALTVSPYTTTSTTLLVGTKLGDLLKVTNANATATWTEISGPSFVGSISDIEFGVSEDEIFVTMHNYNVVSIWYTDDAGATWHNKEGNFPDIPVKAILQNPLNLEEVIIGTELGVWRTANFSDSSPVWVQSFNGMKNVKVLDLDLRDDNTVFAATHGRGIFSGKFDARTASVDAVLNEDKSFTVYPTVSNGSFTIFAKSDLGASNVVIFDINGKQVYKTVLDFNDKEKQDVSVNLNAGVYIVNVIDSNNKKSSNKIVIE</sequence>
<dbReference type="Gene3D" id="3.50.30.30">
    <property type="match status" value="1"/>
</dbReference>
<dbReference type="Gene3D" id="2.130.10.10">
    <property type="entry name" value="YVTN repeat-like/Quinoprotein amine dehydrogenase"/>
    <property type="match status" value="4"/>
</dbReference>
<evidence type="ECO:0000256" key="2">
    <source>
        <dbReference type="ARBA" id="ARBA00023180"/>
    </source>
</evidence>
<comment type="caution">
    <text evidence="5">The sequence shown here is derived from an EMBL/GenBank/DDBJ whole genome shotgun (WGS) entry which is preliminary data.</text>
</comment>
<dbReference type="RefSeq" id="WP_274270190.1">
    <property type="nucleotide sequence ID" value="NZ_JAOSLC020000002.1"/>
</dbReference>
<accession>A0ABT5S7K4</accession>
<protein>
    <submittedName>
        <fullName evidence="5">T9SS type A sorting domain-containing protein</fullName>
    </submittedName>
</protein>
<dbReference type="SUPFAM" id="SSF63829">
    <property type="entry name" value="Calcium-dependent phosphotriesterase"/>
    <property type="match status" value="1"/>
</dbReference>
<reference evidence="5" key="1">
    <citation type="submission" date="2023-02" db="EMBL/GenBank/DDBJ databases">
        <title>Polaribacter ponticola sp. nov., isolated from seawater.</title>
        <authorList>
            <person name="Baek J.H."/>
            <person name="Kim J.M."/>
            <person name="Choi D.G."/>
            <person name="Jeon C.O."/>
        </authorList>
    </citation>
    <scope>NUCLEOTIDE SEQUENCE</scope>
    <source>
        <strain evidence="5">MSW5</strain>
    </source>
</reference>
<dbReference type="Pfam" id="PF02225">
    <property type="entry name" value="PA"/>
    <property type="match status" value="1"/>
</dbReference>
<dbReference type="NCBIfam" id="TIGR04183">
    <property type="entry name" value="Por_Secre_tail"/>
    <property type="match status" value="1"/>
</dbReference>
<dbReference type="Pfam" id="PF18962">
    <property type="entry name" value="Por_Secre_tail"/>
    <property type="match status" value="1"/>
</dbReference>
<feature type="domain" description="PA" evidence="3">
    <location>
        <begin position="145"/>
        <end position="227"/>
    </location>
</feature>
<dbReference type="PANTHER" id="PTHR22702">
    <property type="entry name" value="PROTEASE-ASSOCIATED DOMAIN-CONTAINING PROTEIN"/>
    <property type="match status" value="1"/>
</dbReference>
<evidence type="ECO:0000313" key="6">
    <source>
        <dbReference type="Proteomes" id="UP001151478"/>
    </source>
</evidence>
<proteinExistence type="predicted"/>
<gene>
    <name evidence="5" type="ORF">N5A56_003775</name>
</gene>
<dbReference type="PANTHER" id="PTHR22702:SF1">
    <property type="entry name" value="PROTEASE-ASSOCIATED DOMAIN-CONTAINING PROTEIN 1"/>
    <property type="match status" value="1"/>
</dbReference>
<keyword evidence="6" id="KW-1185">Reference proteome</keyword>